<sequence length="420" mass="46690">MSSQADTVQSNGLEAHGHLDDGRVHQWRGPSKRGAFRAMVQDFSPLWFTWCMNAGIIAILMHQEPYQFWGLGVLSTIAFLADFVFFIFFSIIMLLRLILFRRQAYHELVGDTSELTLLACWPVAWLTLTAFVALNVSGSSWGGHHFTIVAYVMWWIGAAWMLATLLFVFIALIRRRTLAEQPLPPTILIPTVGLTTVATIGGVVSTYSTAISARMAVPVIITSFCFVGLGLFMALIFYAQILQQLLHKGWPQPEQTATLFVLVGPMGQGSAALQLLGSAASTYGRFAGYNKGSFLTEAAGPPLEMACVLIALLLTGISVIGLVLALYAMFERAFNKELTWAPTWNSIIFPTGTLATSFLYFSMEMDSPFFRTMMTILLLFMISVFFLNLAFTAWKISQGQILVVREDPRMKQDGDDQKQR</sequence>
<dbReference type="Pfam" id="PF03595">
    <property type="entry name" value="SLAC1"/>
    <property type="match status" value="1"/>
</dbReference>
<evidence type="ECO:0000256" key="5">
    <source>
        <dbReference type="ARBA" id="ARBA00022692"/>
    </source>
</evidence>
<evidence type="ECO:0000256" key="6">
    <source>
        <dbReference type="ARBA" id="ARBA00022989"/>
    </source>
</evidence>
<keyword evidence="4" id="KW-1003">Cell membrane</keyword>
<evidence type="ECO:0000256" key="2">
    <source>
        <dbReference type="ARBA" id="ARBA00008566"/>
    </source>
</evidence>
<reference evidence="10 11" key="1">
    <citation type="submission" date="2023-08" db="EMBL/GenBank/DDBJ databases">
        <title>Black Yeasts Isolated from many extreme environments.</title>
        <authorList>
            <person name="Coleine C."/>
            <person name="Stajich J.E."/>
            <person name="Selbmann L."/>
        </authorList>
    </citation>
    <scope>NUCLEOTIDE SEQUENCE [LARGE SCALE GENOMIC DNA]</scope>
    <source>
        <strain evidence="10 11">CCFEE 5792</strain>
    </source>
</reference>
<evidence type="ECO:0000256" key="1">
    <source>
        <dbReference type="ARBA" id="ARBA00004651"/>
    </source>
</evidence>
<feature type="transmembrane region" description="Helical" evidence="9">
    <location>
        <begin position="43"/>
        <end position="62"/>
    </location>
</feature>
<dbReference type="EMBL" id="JAVRRD010000077">
    <property type="protein sequence ID" value="KAK5042862.1"/>
    <property type="molecule type" value="Genomic_DNA"/>
</dbReference>
<dbReference type="GO" id="GO:0005886">
    <property type="term" value="C:plasma membrane"/>
    <property type="evidence" value="ECO:0007669"/>
    <property type="project" value="UniProtKB-SubCell"/>
</dbReference>
<gene>
    <name evidence="10" type="ORF">LTR84_012435</name>
</gene>
<name>A0AAV9MTZ7_9EURO</name>
<comment type="similarity">
    <text evidence="2">Belongs to the tellurite-resistance/dicarboxylate transporter (TDT) family.</text>
</comment>
<organism evidence="10 11">
    <name type="scientific">Exophiala bonariae</name>
    <dbReference type="NCBI Taxonomy" id="1690606"/>
    <lineage>
        <taxon>Eukaryota</taxon>
        <taxon>Fungi</taxon>
        <taxon>Dikarya</taxon>
        <taxon>Ascomycota</taxon>
        <taxon>Pezizomycotina</taxon>
        <taxon>Eurotiomycetes</taxon>
        <taxon>Chaetothyriomycetidae</taxon>
        <taxon>Chaetothyriales</taxon>
        <taxon>Herpotrichiellaceae</taxon>
        <taxon>Exophiala</taxon>
    </lineage>
</organism>
<keyword evidence="6 9" id="KW-1133">Transmembrane helix</keyword>
<feature type="transmembrane region" description="Helical" evidence="9">
    <location>
        <begin position="115"/>
        <end position="136"/>
    </location>
</feature>
<dbReference type="InterPro" id="IPR004695">
    <property type="entry name" value="SLAC1/Mae1/Ssu1/TehA"/>
</dbReference>
<dbReference type="Gene3D" id="1.50.10.150">
    <property type="entry name" value="Voltage-dependent anion channel"/>
    <property type="match status" value="1"/>
</dbReference>
<dbReference type="PANTHER" id="PTHR31686">
    <property type="match status" value="1"/>
</dbReference>
<feature type="region of interest" description="Disordered" evidence="8">
    <location>
        <begin position="1"/>
        <end position="25"/>
    </location>
</feature>
<feature type="compositionally biased region" description="Polar residues" evidence="8">
    <location>
        <begin position="1"/>
        <end position="12"/>
    </location>
</feature>
<keyword evidence="3" id="KW-0813">Transport</keyword>
<evidence type="ECO:0000256" key="7">
    <source>
        <dbReference type="ARBA" id="ARBA00023136"/>
    </source>
</evidence>
<keyword evidence="7 9" id="KW-0472">Membrane</keyword>
<feature type="transmembrane region" description="Helical" evidence="9">
    <location>
        <begin position="216"/>
        <end position="238"/>
    </location>
</feature>
<dbReference type="GO" id="GO:0000319">
    <property type="term" value="F:sulfite transmembrane transporter activity"/>
    <property type="evidence" value="ECO:0007669"/>
    <property type="project" value="TreeGrafter"/>
</dbReference>
<evidence type="ECO:0000256" key="8">
    <source>
        <dbReference type="SAM" id="MobiDB-lite"/>
    </source>
</evidence>
<evidence type="ECO:0000256" key="4">
    <source>
        <dbReference type="ARBA" id="ARBA00022475"/>
    </source>
</evidence>
<dbReference type="InterPro" id="IPR038665">
    <property type="entry name" value="Voltage-dep_anion_channel_sf"/>
</dbReference>
<feature type="transmembrane region" description="Helical" evidence="9">
    <location>
        <begin position="342"/>
        <end position="363"/>
    </location>
</feature>
<comment type="subcellular location">
    <subcellularLocation>
        <location evidence="1">Cell membrane</location>
        <topology evidence="1">Multi-pass membrane protein</topology>
    </subcellularLocation>
</comment>
<accession>A0AAV9MTZ7</accession>
<feature type="transmembrane region" description="Helical" evidence="9">
    <location>
        <begin position="369"/>
        <end position="391"/>
    </location>
</feature>
<dbReference type="RefSeq" id="XP_064699756.1">
    <property type="nucleotide sequence ID" value="XM_064855956.1"/>
</dbReference>
<comment type="caution">
    <text evidence="10">The sequence shown here is derived from an EMBL/GenBank/DDBJ whole genome shotgun (WGS) entry which is preliminary data.</text>
</comment>
<feature type="transmembrane region" description="Helical" evidence="9">
    <location>
        <begin position="148"/>
        <end position="173"/>
    </location>
</feature>
<feature type="transmembrane region" description="Helical" evidence="9">
    <location>
        <begin position="185"/>
        <end position="204"/>
    </location>
</feature>
<feature type="transmembrane region" description="Helical" evidence="9">
    <location>
        <begin position="68"/>
        <end position="95"/>
    </location>
</feature>
<dbReference type="PANTHER" id="PTHR31686:SF3">
    <property type="entry name" value="ACID TRANSPORT PROTEIN, PUTATIVE (AFU_ORTHOLOGUE AFUA_4G09410)-RELATED"/>
    <property type="match status" value="1"/>
</dbReference>
<feature type="transmembrane region" description="Helical" evidence="9">
    <location>
        <begin position="303"/>
        <end position="330"/>
    </location>
</feature>
<dbReference type="GeneID" id="89980579"/>
<keyword evidence="11" id="KW-1185">Reference proteome</keyword>
<evidence type="ECO:0000256" key="9">
    <source>
        <dbReference type="SAM" id="Phobius"/>
    </source>
</evidence>
<evidence type="ECO:0000313" key="11">
    <source>
        <dbReference type="Proteomes" id="UP001358417"/>
    </source>
</evidence>
<keyword evidence="5 9" id="KW-0812">Transmembrane</keyword>
<dbReference type="InterPro" id="IPR051629">
    <property type="entry name" value="Sulfite_efflux_TDT"/>
</dbReference>
<evidence type="ECO:0000256" key="3">
    <source>
        <dbReference type="ARBA" id="ARBA00022448"/>
    </source>
</evidence>
<evidence type="ECO:0000313" key="10">
    <source>
        <dbReference type="EMBL" id="KAK5042862.1"/>
    </source>
</evidence>
<dbReference type="AlphaFoldDB" id="A0AAV9MTZ7"/>
<feature type="compositionally biased region" description="Basic and acidic residues" evidence="8">
    <location>
        <begin position="15"/>
        <end position="24"/>
    </location>
</feature>
<proteinExistence type="inferred from homology"/>
<dbReference type="Proteomes" id="UP001358417">
    <property type="component" value="Unassembled WGS sequence"/>
</dbReference>
<evidence type="ECO:0008006" key="12">
    <source>
        <dbReference type="Google" id="ProtNLM"/>
    </source>
</evidence>
<protein>
    <recommendedName>
        <fullName evidence="12">C4-dicarboxylate transporter/malic acid transporter</fullName>
    </recommendedName>
</protein>